<dbReference type="EMBL" id="KQ983227">
    <property type="protein sequence ID" value="KYQ46498.1"/>
    <property type="molecule type" value="Genomic_DNA"/>
</dbReference>
<dbReference type="AlphaFoldDB" id="A0A151WF87"/>
<feature type="compositionally biased region" description="Acidic residues" evidence="1">
    <location>
        <begin position="95"/>
        <end position="106"/>
    </location>
</feature>
<reference evidence="2 3" key="1">
    <citation type="submission" date="2015-09" db="EMBL/GenBank/DDBJ databases">
        <title>Trachymyrmex zeteki WGS genome.</title>
        <authorList>
            <person name="Nygaard S."/>
            <person name="Hu H."/>
            <person name="Boomsma J."/>
            <person name="Zhang G."/>
        </authorList>
    </citation>
    <scope>NUCLEOTIDE SEQUENCE [LARGE SCALE GENOMIC DNA]</scope>
    <source>
        <strain evidence="2">Tzet28-1</strain>
        <tissue evidence="2">Whole body</tissue>
    </source>
</reference>
<protein>
    <submittedName>
        <fullName evidence="2">Uncharacterized protein</fullName>
    </submittedName>
</protein>
<keyword evidence="3" id="KW-1185">Reference proteome</keyword>
<evidence type="ECO:0000313" key="2">
    <source>
        <dbReference type="EMBL" id="KYQ46498.1"/>
    </source>
</evidence>
<organism evidence="2 3">
    <name type="scientific">Mycetomoellerius zeteki</name>
    <dbReference type="NCBI Taxonomy" id="64791"/>
    <lineage>
        <taxon>Eukaryota</taxon>
        <taxon>Metazoa</taxon>
        <taxon>Ecdysozoa</taxon>
        <taxon>Arthropoda</taxon>
        <taxon>Hexapoda</taxon>
        <taxon>Insecta</taxon>
        <taxon>Pterygota</taxon>
        <taxon>Neoptera</taxon>
        <taxon>Endopterygota</taxon>
        <taxon>Hymenoptera</taxon>
        <taxon>Apocrita</taxon>
        <taxon>Aculeata</taxon>
        <taxon>Formicoidea</taxon>
        <taxon>Formicidae</taxon>
        <taxon>Myrmicinae</taxon>
        <taxon>Mycetomoellerius</taxon>
    </lineage>
</organism>
<accession>A0A151WF87</accession>
<proteinExistence type="predicted"/>
<feature type="compositionally biased region" description="Basic residues" evidence="1">
    <location>
        <begin position="71"/>
        <end position="92"/>
    </location>
</feature>
<gene>
    <name evidence="2" type="ORF">ALC60_14595</name>
</gene>
<evidence type="ECO:0000256" key="1">
    <source>
        <dbReference type="SAM" id="MobiDB-lite"/>
    </source>
</evidence>
<evidence type="ECO:0000313" key="3">
    <source>
        <dbReference type="Proteomes" id="UP000075809"/>
    </source>
</evidence>
<dbReference type="Proteomes" id="UP000075809">
    <property type="component" value="Unassembled WGS sequence"/>
</dbReference>
<sequence>MAGEVESTELSSLGGVSSARRFPKNYNNECLNQLSRANFAFATTSHVNMEVALYKVEEWEPPADWVDRGRRVGSSRRRSRGRGSRRQRRRKSKQEEEEEEEKDEKDETVAAVAEEPEGFMNPRCGGLDRLCCISVFEEDGNGLQITVKVAPAARLD</sequence>
<name>A0A151WF87_9HYME</name>
<feature type="region of interest" description="Disordered" evidence="1">
    <location>
        <begin position="65"/>
        <end position="118"/>
    </location>
</feature>